<dbReference type="InterPro" id="IPR032807">
    <property type="entry name" value="GNVR"/>
</dbReference>
<dbReference type="CDD" id="cd05387">
    <property type="entry name" value="BY-kinase"/>
    <property type="match status" value="1"/>
</dbReference>
<keyword evidence="13 17" id="KW-0472">Membrane</keyword>
<dbReference type="InterPro" id="IPR005702">
    <property type="entry name" value="Wzc-like_C"/>
</dbReference>
<comment type="similarity">
    <text evidence="3">Belongs to the etk/wzc family.</text>
</comment>
<comment type="similarity">
    <text evidence="2">Belongs to the CpsD/CapB family.</text>
</comment>
<evidence type="ECO:0000256" key="14">
    <source>
        <dbReference type="ARBA" id="ARBA00023137"/>
    </source>
</evidence>
<organism evidence="21 22">
    <name type="scientific">Ruegeria spongiae</name>
    <dbReference type="NCBI Taxonomy" id="2942209"/>
    <lineage>
        <taxon>Bacteria</taxon>
        <taxon>Pseudomonadati</taxon>
        <taxon>Pseudomonadota</taxon>
        <taxon>Alphaproteobacteria</taxon>
        <taxon>Rhodobacterales</taxon>
        <taxon>Roseobacteraceae</taxon>
        <taxon>Ruegeria</taxon>
    </lineage>
</organism>
<dbReference type="EMBL" id="JAMFMB010000033">
    <property type="protein sequence ID" value="MCL6285642.1"/>
    <property type="molecule type" value="Genomic_DNA"/>
</dbReference>
<protein>
    <recommendedName>
        <fullName evidence="4">non-specific protein-tyrosine kinase</fullName>
        <ecNumber evidence="4">2.7.10.2</ecNumber>
    </recommendedName>
</protein>
<keyword evidence="22" id="KW-1185">Reference proteome</keyword>
<keyword evidence="16" id="KW-0175">Coiled coil</keyword>
<evidence type="ECO:0000256" key="10">
    <source>
        <dbReference type="ARBA" id="ARBA00022777"/>
    </source>
</evidence>
<evidence type="ECO:0000256" key="1">
    <source>
        <dbReference type="ARBA" id="ARBA00004429"/>
    </source>
</evidence>
<dbReference type="InterPro" id="IPR027417">
    <property type="entry name" value="P-loop_NTPase"/>
</dbReference>
<keyword evidence="10" id="KW-0418">Kinase</keyword>
<dbReference type="EC" id="2.7.10.2" evidence="4"/>
<dbReference type="InterPro" id="IPR050445">
    <property type="entry name" value="Bact_polysacc_biosynth/exp"/>
</dbReference>
<keyword evidence="9" id="KW-0547">Nucleotide-binding</keyword>
<evidence type="ECO:0000313" key="22">
    <source>
        <dbReference type="Proteomes" id="UP001203880"/>
    </source>
</evidence>
<evidence type="ECO:0000256" key="8">
    <source>
        <dbReference type="ARBA" id="ARBA00022692"/>
    </source>
</evidence>
<evidence type="ECO:0000256" key="17">
    <source>
        <dbReference type="SAM" id="Phobius"/>
    </source>
</evidence>
<dbReference type="Gene3D" id="3.40.50.300">
    <property type="entry name" value="P-loop containing nucleotide triphosphate hydrolases"/>
    <property type="match status" value="1"/>
</dbReference>
<gene>
    <name evidence="21" type="ORF">M3P21_19110</name>
</gene>
<dbReference type="Pfam" id="PF13614">
    <property type="entry name" value="AAA_31"/>
    <property type="match status" value="1"/>
</dbReference>
<dbReference type="PANTHER" id="PTHR32309">
    <property type="entry name" value="TYROSINE-PROTEIN KINASE"/>
    <property type="match status" value="1"/>
</dbReference>
<evidence type="ECO:0000259" key="20">
    <source>
        <dbReference type="Pfam" id="PF13807"/>
    </source>
</evidence>
<proteinExistence type="inferred from homology"/>
<dbReference type="InterPro" id="IPR003856">
    <property type="entry name" value="LPS_length_determ_N"/>
</dbReference>
<feature type="coiled-coil region" evidence="16">
    <location>
        <begin position="256"/>
        <end position="305"/>
    </location>
</feature>
<feature type="domain" description="Polysaccharide chain length determinant N-terminal" evidence="18">
    <location>
        <begin position="24"/>
        <end position="115"/>
    </location>
</feature>
<evidence type="ECO:0000256" key="4">
    <source>
        <dbReference type="ARBA" id="ARBA00011903"/>
    </source>
</evidence>
<evidence type="ECO:0000256" key="6">
    <source>
        <dbReference type="ARBA" id="ARBA00022519"/>
    </source>
</evidence>
<feature type="domain" description="AAA" evidence="19">
    <location>
        <begin position="579"/>
        <end position="707"/>
    </location>
</feature>
<evidence type="ECO:0000259" key="19">
    <source>
        <dbReference type="Pfam" id="PF13614"/>
    </source>
</evidence>
<accession>A0ABT0Q7V6</accession>
<keyword evidence="14" id="KW-0829">Tyrosine-protein kinase</keyword>
<keyword evidence="6" id="KW-0997">Cell inner membrane</keyword>
<evidence type="ECO:0000256" key="16">
    <source>
        <dbReference type="SAM" id="Coils"/>
    </source>
</evidence>
<feature type="domain" description="Tyrosine-protein kinase G-rich" evidence="20">
    <location>
        <begin position="427"/>
        <end position="500"/>
    </location>
</feature>
<evidence type="ECO:0000256" key="13">
    <source>
        <dbReference type="ARBA" id="ARBA00023136"/>
    </source>
</evidence>
<evidence type="ECO:0000256" key="2">
    <source>
        <dbReference type="ARBA" id="ARBA00007316"/>
    </source>
</evidence>
<evidence type="ECO:0000256" key="15">
    <source>
        <dbReference type="ARBA" id="ARBA00051245"/>
    </source>
</evidence>
<evidence type="ECO:0000313" key="21">
    <source>
        <dbReference type="EMBL" id="MCL6285642.1"/>
    </source>
</evidence>
<evidence type="ECO:0000256" key="12">
    <source>
        <dbReference type="ARBA" id="ARBA00022989"/>
    </source>
</evidence>
<comment type="caution">
    <text evidence="21">The sequence shown here is derived from an EMBL/GenBank/DDBJ whole genome shotgun (WGS) entry which is preliminary data.</text>
</comment>
<keyword evidence="7" id="KW-0808">Transferase</keyword>
<evidence type="ECO:0000256" key="11">
    <source>
        <dbReference type="ARBA" id="ARBA00022840"/>
    </source>
</evidence>
<comment type="subcellular location">
    <subcellularLocation>
        <location evidence="1">Cell inner membrane</location>
        <topology evidence="1">Multi-pass membrane protein</topology>
    </subcellularLocation>
</comment>
<keyword evidence="8 17" id="KW-0812">Transmembrane</keyword>
<dbReference type="SUPFAM" id="SSF52540">
    <property type="entry name" value="P-loop containing nucleoside triphosphate hydrolases"/>
    <property type="match status" value="1"/>
</dbReference>
<dbReference type="RefSeq" id="WP_249712630.1">
    <property type="nucleotide sequence ID" value="NZ_JAMFMB010000033.1"/>
</dbReference>
<sequence>MNRHALDPGPLRPWETSGSSTDIQLDFARVLQIIRKGWWIIALGAFLGALFAAVMVLRATPTFTATAQIMLGQENRADVTLGNLFQELNLDNADIAGEIAIITSGQILKDVSEQLDLVSRPEFNPALKEPQPEPSLAARLSGLVKDKIKAVLGGDTSASGDQGGTDSAPSTDPVVRAAAAVREQFGEQADYVGALAAGLRVRQVGSTYLVDVSYSSSDRQLAAAVPNVVVDSYLREQLNRKFRAIQRVTAGLDSRLGSLRDRLEASERAVIDYRNQNLADGFGTQERLDQQLRELSSRLGAARAEQVSLASELSEIDTLMESGGAAAAAGLFSSDLLNNLRGEIATIEQRRSQLNNRFGADSSQVRAATEEIDRLQDALATEIARLRNDKVNLEMVARARETALRQQMRALEQQELELSGRAVTMAQLERELAANRVTYETFLGKFTETSEVVDLQEADAQVIAYAKPPASPVAPRRKLGVALGLIAGAALGLGVVFARSIGDNAVSSVTQLRSLVQDAHVQTLPRLRGLLRRPDPMGYVLQAPHSALSESVRSLRGHLLLSAPDDRQSVAMISCGPDAGKTTTSVMLGRSMAQMGKSCILVETDLRRGNVGKMMHMPSRPDIVDVLTGSVTLEEALQPDPHSNMFVLSARTKIKDPAALLMSPQMTQLITRLEEMFEIIIFDTPPLLSTADAVPLIGIADNVVLLVPEGQTTTSELENGMRLLRNASAKLSCAVLSMAREQKGEGYGYY</sequence>
<evidence type="ECO:0000256" key="3">
    <source>
        <dbReference type="ARBA" id="ARBA00008883"/>
    </source>
</evidence>
<evidence type="ECO:0000256" key="7">
    <source>
        <dbReference type="ARBA" id="ARBA00022679"/>
    </source>
</evidence>
<reference evidence="21" key="1">
    <citation type="submission" date="2022-05" db="EMBL/GenBank/DDBJ databases">
        <authorList>
            <person name="Park J.-S."/>
        </authorList>
    </citation>
    <scope>NUCLEOTIDE SEQUENCE</scope>
    <source>
        <strain evidence="21">2012CJ41-6</strain>
    </source>
</reference>
<evidence type="ECO:0000256" key="9">
    <source>
        <dbReference type="ARBA" id="ARBA00022741"/>
    </source>
</evidence>
<keyword evidence="5" id="KW-1003">Cell membrane</keyword>
<feature type="transmembrane region" description="Helical" evidence="17">
    <location>
        <begin position="37"/>
        <end position="57"/>
    </location>
</feature>
<keyword evidence="12 17" id="KW-1133">Transmembrane helix</keyword>
<feature type="coiled-coil region" evidence="16">
    <location>
        <begin position="337"/>
        <end position="385"/>
    </location>
</feature>
<dbReference type="Pfam" id="PF02706">
    <property type="entry name" value="Wzz"/>
    <property type="match status" value="1"/>
</dbReference>
<keyword evidence="11" id="KW-0067">ATP-binding</keyword>
<dbReference type="Pfam" id="PF13807">
    <property type="entry name" value="GNVR"/>
    <property type="match status" value="1"/>
</dbReference>
<evidence type="ECO:0000256" key="5">
    <source>
        <dbReference type="ARBA" id="ARBA00022475"/>
    </source>
</evidence>
<comment type="catalytic activity">
    <reaction evidence="15">
        <text>L-tyrosyl-[protein] + ATP = O-phospho-L-tyrosyl-[protein] + ADP + H(+)</text>
        <dbReference type="Rhea" id="RHEA:10596"/>
        <dbReference type="Rhea" id="RHEA-COMP:10136"/>
        <dbReference type="Rhea" id="RHEA-COMP:20101"/>
        <dbReference type="ChEBI" id="CHEBI:15378"/>
        <dbReference type="ChEBI" id="CHEBI:30616"/>
        <dbReference type="ChEBI" id="CHEBI:46858"/>
        <dbReference type="ChEBI" id="CHEBI:61978"/>
        <dbReference type="ChEBI" id="CHEBI:456216"/>
        <dbReference type="EC" id="2.7.10.2"/>
    </reaction>
</comment>
<name>A0ABT0Q7V6_9RHOB</name>
<evidence type="ECO:0000259" key="18">
    <source>
        <dbReference type="Pfam" id="PF02706"/>
    </source>
</evidence>
<dbReference type="PANTHER" id="PTHR32309:SF13">
    <property type="entry name" value="FERRIC ENTEROBACTIN TRANSPORT PROTEIN FEPE"/>
    <property type="match status" value="1"/>
</dbReference>
<dbReference type="InterPro" id="IPR025669">
    <property type="entry name" value="AAA_dom"/>
</dbReference>
<dbReference type="Proteomes" id="UP001203880">
    <property type="component" value="Unassembled WGS sequence"/>
</dbReference>